<evidence type="ECO:0000313" key="2">
    <source>
        <dbReference type="Proteomes" id="UP000515312"/>
    </source>
</evidence>
<accession>A0A7G8BD70</accession>
<gene>
    <name evidence="1" type="ORF">H7849_15185</name>
</gene>
<dbReference type="AlphaFoldDB" id="A0A7G8BD70"/>
<evidence type="ECO:0000313" key="1">
    <source>
        <dbReference type="EMBL" id="QNI30490.1"/>
    </source>
</evidence>
<evidence type="ECO:0008006" key="3">
    <source>
        <dbReference type="Google" id="ProtNLM"/>
    </source>
</evidence>
<keyword evidence="2" id="KW-1185">Reference proteome</keyword>
<protein>
    <recommendedName>
        <fullName evidence="3">STAS domain-containing protein</fullName>
    </recommendedName>
</protein>
<dbReference type="EMBL" id="CP060394">
    <property type="protein sequence ID" value="QNI30490.1"/>
    <property type="molecule type" value="Genomic_DNA"/>
</dbReference>
<dbReference type="RefSeq" id="WP_186740416.1">
    <property type="nucleotide sequence ID" value="NZ_CP060394.1"/>
</dbReference>
<sequence>MLKIQRVQNGIVIFGLIGRLALEEIADIKKLLASEPNHFALNLKELALVDREAVIFLAECEAEGIELKNCPAYIREWITRERGGS</sequence>
<dbReference type="KEGG" id="adin:H7849_15185"/>
<dbReference type="Proteomes" id="UP000515312">
    <property type="component" value="Chromosome"/>
</dbReference>
<proteinExistence type="predicted"/>
<name>A0A7G8BD70_9BACT</name>
<organism evidence="1 2">
    <name type="scientific">Alloacidobacterium dinghuense</name>
    <dbReference type="NCBI Taxonomy" id="2763107"/>
    <lineage>
        <taxon>Bacteria</taxon>
        <taxon>Pseudomonadati</taxon>
        <taxon>Acidobacteriota</taxon>
        <taxon>Terriglobia</taxon>
        <taxon>Terriglobales</taxon>
        <taxon>Acidobacteriaceae</taxon>
        <taxon>Alloacidobacterium</taxon>
    </lineage>
</organism>
<reference evidence="1 2" key="1">
    <citation type="submission" date="2020-08" db="EMBL/GenBank/DDBJ databases">
        <title>Edaphobacter telluris sp. nov. and Acidobacterium dinghuensis sp. nov., two acidobacteria isolated from forest soil.</title>
        <authorList>
            <person name="Fu J."/>
            <person name="Qiu L."/>
        </authorList>
    </citation>
    <scope>NUCLEOTIDE SEQUENCE [LARGE SCALE GENOMIC DNA]</scope>
    <source>
        <strain evidence="1">4Y35</strain>
    </source>
</reference>